<evidence type="ECO:0000313" key="2">
    <source>
        <dbReference type="EMBL" id="KAK2101160.1"/>
    </source>
</evidence>
<feature type="region of interest" description="Disordered" evidence="1">
    <location>
        <begin position="1"/>
        <end position="35"/>
    </location>
</feature>
<proteinExistence type="predicted"/>
<evidence type="ECO:0000256" key="1">
    <source>
        <dbReference type="SAM" id="MobiDB-lite"/>
    </source>
</evidence>
<reference evidence="2 3" key="1">
    <citation type="submission" date="2023-05" db="EMBL/GenBank/DDBJ databases">
        <title>B98-5 Cell Line De Novo Hybrid Assembly: An Optical Mapping Approach.</title>
        <authorList>
            <person name="Kananen K."/>
            <person name="Auerbach J.A."/>
            <person name="Kautto E."/>
            <person name="Blachly J.S."/>
        </authorList>
    </citation>
    <scope>NUCLEOTIDE SEQUENCE [LARGE SCALE GENOMIC DNA]</scope>
    <source>
        <strain evidence="2">B95-8</strain>
        <tissue evidence="2">Cell line</tissue>
    </source>
</reference>
<feature type="non-terminal residue" evidence="2">
    <location>
        <position position="58"/>
    </location>
</feature>
<sequence length="58" mass="6113">MVVILKNGTEETTVQSAAKRHLSEGTGSGARGLKPQLQFTDDALKDKPAPLSSGLQHP</sequence>
<dbReference type="EMBL" id="JASSZA010000010">
    <property type="protein sequence ID" value="KAK2101160.1"/>
    <property type="molecule type" value="Genomic_DNA"/>
</dbReference>
<keyword evidence="3" id="KW-1185">Reference proteome</keyword>
<evidence type="ECO:0000313" key="3">
    <source>
        <dbReference type="Proteomes" id="UP001266305"/>
    </source>
</evidence>
<name>A0ABQ9UWM7_SAGOE</name>
<organism evidence="2 3">
    <name type="scientific">Saguinus oedipus</name>
    <name type="common">Cotton-top tamarin</name>
    <name type="synonym">Oedipomidas oedipus</name>
    <dbReference type="NCBI Taxonomy" id="9490"/>
    <lineage>
        <taxon>Eukaryota</taxon>
        <taxon>Metazoa</taxon>
        <taxon>Chordata</taxon>
        <taxon>Craniata</taxon>
        <taxon>Vertebrata</taxon>
        <taxon>Euteleostomi</taxon>
        <taxon>Mammalia</taxon>
        <taxon>Eutheria</taxon>
        <taxon>Euarchontoglires</taxon>
        <taxon>Primates</taxon>
        <taxon>Haplorrhini</taxon>
        <taxon>Platyrrhini</taxon>
        <taxon>Cebidae</taxon>
        <taxon>Callitrichinae</taxon>
        <taxon>Saguinus</taxon>
    </lineage>
</organism>
<comment type="caution">
    <text evidence="2">The sequence shown here is derived from an EMBL/GenBank/DDBJ whole genome shotgun (WGS) entry which is preliminary data.</text>
</comment>
<protein>
    <submittedName>
        <fullName evidence="2">Uncharacterized protein</fullName>
    </submittedName>
</protein>
<gene>
    <name evidence="2" type="ORF">P7K49_022508</name>
</gene>
<dbReference type="Proteomes" id="UP001266305">
    <property type="component" value="Unassembled WGS sequence"/>
</dbReference>
<accession>A0ABQ9UWM7</accession>